<evidence type="ECO:0000256" key="3">
    <source>
        <dbReference type="ARBA" id="ARBA00022650"/>
    </source>
</evidence>
<evidence type="ECO:0000256" key="2">
    <source>
        <dbReference type="ARBA" id="ARBA00022605"/>
    </source>
</evidence>
<reference evidence="10" key="1">
    <citation type="submission" date="2021-10" db="EMBL/GenBank/DDBJ databases">
        <title>Loktanella gaetbuli sp. nov., isolated from a tidal flat.</title>
        <authorList>
            <person name="Park S."/>
            <person name="Yoon J.-H."/>
        </authorList>
    </citation>
    <scope>NUCLEOTIDE SEQUENCE</scope>
    <source>
        <strain evidence="10">TSTF-M6</strain>
    </source>
</reference>
<keyword evidence="2 8" id="KW-0028">Amino-acid biosynthesis</keyword>
<comment type="catalytic activity">
    <reaction evidence="8">
        <text>L-glutamate + ATP = L-glutamyl 5-phosphate + ADP</text>
        <dbReference type="Rhea" id="RHEA:14877"/>
        <dbReference type="ChEBI" id="CHEBI:29985"/>
        <dbReference type="ChEBI" id="CHEBI:30616"/>
        <dbReference type="ChEBI" id="CHEBI:58274"/>
        <dbReference type="ChEBI" id="CHEBI:456216"/>
        <dbReference type="EC" id="2.7.2.11"/>
    </reaction>
</comment>
<dbReference type="PROSITE" id="PS50890">
    <property type="entry name" value="PUA"/>
    <property type="match status" value="1"/>
</dbReference>
<evidence type="ECO:0000313" key="11">
    <source>
        <dbReference type="Proteomes" id="UP001138961"/>
    </source>
</evidence>
<dbReference type="InterPro" id="IPR005715">
    <property type="entry name" value="Glu_5kinase/COase_Synthase"/>
</dbReference>
<dbReference type="NCBIfam" id="TIGR01027">
    <property type="entry name" value="proB"/>
    <property type="match status" value="1"/>
</dbReference>
<dbReference type="SUPFAM" id="SSF53633">
    <property type="entry name" value="Carbamate kinase-like"/>
    <property type="match status" value="1"/>
</dbReference>
<dbReference type="InterPro" id="IPR011529">
    <property type="entry name" value="Glu_5kinase"/>
</dbReference>
<evidence type="ECO:0000259" key="9">
    <source>
        <dbReference type="SMART" id="SM00359"/>
    </source>
</evidence>
<dbReference type="GO" id="GO:0004349">
    <property type="term" value="F:glutamate 5-kinase activity"/>
    <property type="evidence" value="ECO:0007669"/>
    <property type="project" value="UniProtKB-EC"/>
</dbReference>
<dbReference type="InterPro" id="IPR019797">
    <property type="entry name" value="Glutamate_5-kinase_CS"/>
</dbReference>
<evidence type="ECO:0000256" key="6">
    <source>
        <dbReference type="ARBA" id="ARBA00022777"/>
    </source>
</evidence>
<feature type="binding site" evidence="8">
    <location>
        <position position="141"/>
    </location>
    <ligand>
        <name>substrate</name>
    </ligand>
</feature>
<keyword evidence="1 8" id="KW-0963">Cytoplasm</keyword>
<feature type="binding site" evidence="8">
    <location>
        <position position="13"/>
    </location>
    <ligand>
        <name>ATP</name>
        <dbReference type="ChEBI" id="CHEBI:30616"/>
    </ligand>
</feature>
<organism evidence="10 11">
    <name type="scientific">Loktanella gaetbuli</name>
    <dbReference type="NCBI Taxonomy" id="2881335"/>
    <lineage>
        <taxon>Bacteria</taxon>
        <taxon>Pseudomonadati</taxon>
        <taxon>Pseudomonadota</taxon>
        <taxon>Alphaproteobacteria</taxon>
        <taxon>Rhodobacterales</taxon>
        <taxon>Roseobacteraceae</taxon>
        <taxon>Loktanella</taxon>
    </lineage>
</organism>
<proteinExistence type="inferred from homology"/>
<comment type="similarity">
    <text evidence="8">Belongs to the glutamate 5-kinase family.</text>
</comment>
<accession>A0ABS8BQE6</accession>
<feature type="domain" description="PUA" evidence="9">
    <location>
        <begin position="279"/>
        <end position="361"/>
    </location>
</feature>
<name>A0ABS8BQE6_9RHOB</name>
<comment type="subcellular location">
    <subcellularLocation>
        <location evidence="8">Cytoplasm</location>
    </subcellularLocation>
</comment>
<evidence type="ECO:0000313" key="10">
    <source>
        <dbReference type="EMBL" id="MCB5197949.1"/>
    </source>
</evidence>
<dbReference type="Gene3D" id="3.40.1160.10">
    <property type="entry name" value="Acetylglutamate kinase-like"/>
    <property type="match status" value="1"/>
</dbReference>
<dbReference type="InterPro" id="IPR036393">
    <property type="entry name" value="AceGlu_kinase-like_sf"/>
</dbReference>
<keyword evidence="5 8" id="KW-0547">Nucleotide-binding</keyword>
<keyword evidence="6 8" id="KW-0418">Kinase</keyword>
<evidence type="ECO:0000256" key="8">
    <source>
        <dbReference type="HAMAP-Rule" id="MF_00456"/>
    </source>
</evidence>
<comment type="caution">
    <text evidence="10">The sequence shown here is derived from an EMBL/GenBank/DDBJ whole genome shotgun (WGS) entry which is preliminary data.</text>
</comment>
<evidence type="ECO:0000256" key="1">
    <source>
        <dbReference type="ARBA" id="ARBA00022490"/>
    </source>
</evidence>
<comment type="pathway">
    <text evidence="8">Amino-acid biosynthesis; L-proline biosynthesis; L-glutamate 5-semialdehyde from L-glutamate: step 1/2.</text>
</comment>
<comment type="function">
    <text evidence="8">Catalyzes the transfer of a phosphate group to glutamate to form L-glutamate 5-phosphate.</text>
</comment>
<gene>
    <name evidence="8 10" type="primary">proB</name>
    <name evidence="10" type="ORF">LGQ03_01720</name>
</gene>
<keyword evidence="3 8" id="KW-0641">Proline biosynthesis</keyword>
<dbReference type="HAMAP" id="MF_00456">
    <property type="entry name" value="ProB"/>
    <property type="match status" value="1"/>
</dbReference>
<evidence type="ECO:0000256" key="4">
    <source>
        <dbReference type="ARBA" id="ARBA00022679"/>
    </source>
</evidence>
<keyword evidence="4 8" id="KW-0808">Transferase</keyword>
<dbReference type="InterPro" id="IPR002478">
    <property type="entry name" value="PUA"/>
</dbReference>
<dbReference type="RefSeq" id="WP_226747004.1">
    <property type="nucleotide sequence ID" value="NZ_JAJATZ010000001.1"/>
</dbReference>
<feature type="binding site" evidence="8">
    <location>
        <position position="54"/>
    </location>
    <ligand>
        <name>substrate</name>
    </ligand>
</feature>
<sequence length="374" mass="38727">MAALTDAKRLVVKIGSALLVDRATNGLRRDWLASLAQDVARLRARGTDVILVSSGSIALGRGVLGLPAGDLPLEQSQAAAAVGQIQLAQAYQDVLAPLGITTAQVLVTLDDSSDRRRYLNSRATLATLLSLGVVPIVNENDTIATDEIRYGDNDRLAAQVAVTVGADQLVLLSDVDGLYTANPNTDATARHIPIVAALNSDILAMAGDAVSGLSKGGMKTKVMAARVATEAGCALAITLGSPLNPLLQLENGARSTWFTAQITPQAARKRWIAAMKPRGTLVLDAGAIAALNSGKSLLPAGVTAARGDFERGDPVDLDGPTGVHLGIGLSAYAASEARIIAGHQSGEIADLLGYKGRPALVHRDDMVLSDRGTT</sequence>
<keyword evidence="11" id="KW-1185">Reference proteome</keyword>
<dbReference type="PROSITE" id="PS00902">
    <property type="entry name" value="GLUTAMATE_5_KINASE"/>
    <property type="match status" value="1"/>
</dbReference>
<evidence type="ECO:0000256" key="7">
    <source>
        <dbReference type="ARBA" id="ARBA00022840"/>
    </source>
</evidence>
<dbReference type="InterPro" id="IPR015947">
    <property type="entry name" value="PUA-like_sf"/>
</dbReference>
<dbReference type="PANTHER" id="PTHR43654:SF1">
    <property type="entry name" value="ISOPENTENYL PHOSPHATE KINASE"/>
    <property type="match status" value="1"/>
</dbReference>
<protein>
    <recommendedName>
        <fullName evidence="8">Glutamate 5-kinase</fullName>
        <ecNumber evidence="8">2.7.2.11</ecNumber>
    </recommendedName>
    <alternativeName>
        <fullName evidence="8">Gamma-glutamyl kinase</fullName>
        <shortName evidence="8">GK</shortName>
    </alternativeName>
</protein>
<dbReference type="PRINTS" id="PR00474">
    <property type="entry name" value="GLU5KINASE"/>
</dbReference>
<dbReference type="InterPro" id="IPR001048">
    <property type="entry name" value="Asp/Glu/Uridylate_kinase"/>
</dbReference>
<dbReference type="PIRSF" id="PIRSF000729">
    <property type="entry name" value="GK"/>
    <property type="match status" value="1"/>
</dbReference>
<feature type="binding site" evidence="8">
    <location>
        <begin position="173"/>
        <end position="174"/>
    </location>
    <ligand>
        <name>ATP</name>
        <dbReference type="ChEBI" id="CHEBI:30616"/>
    </ligand>
</feature>
<dbReference type="Pfam" id="PF00696">
    <property type="entry name" value="AA_kinase"/>
    <property type="match status" value="1"/>
</dbReference>
<evidence type="ECO:0000256" key="5">
    <source>
        <dbReference type="ARBA" id="ARBA00022741"/>
    </source>
</evidence>
<dbReference type="EC" id="2.7.2.11" evidence="8"/>
<keyword evidence="7 8" id="KW-0067">ATP-binding</keyword>
<dbReference type="PANTHER" id="PTHR43654">
    <property type="entry name" value="GLUTAMATE 5-KINASE"/>
    <property type="match status" value="1"/>
</dbReference>
<dbReference type="SMART" id="SM00359">
    <property type="entry name" value="PUA"/>
    <property type="match status" value="1"/>
</dbReference>
<feature type="binding site" evidence="8">
    <location>
        <position position="153"/>
    </location>
    <ligand>
        <name>substrate</name>
    </ligand>
</feature>
<dbReference type="InterPro" id="IPR001057">
    <property type="entry name" value="Glu/AcGlu_kinase"/>
</dbReference>
<comment type="caution">
    <text evidence="8">Lacks conserved residue(s) required for the propagation of feature annotation.</text>
</comment>
<dbReference type="EMBL" id="JAJATZ010000001">
    <property type="protein sequence ID" value="MCB5197949.1"/>
    <property type="molecule type" value="Genomic_DNA"/>
</dbReference>
<dbReference type="Proteomes" id="UP001138961">
    <property type="component" value="Unassembled WGS sequence"/>
</dbReference>
<dbReference type="InterPro" id="IPR036974">
    <property type="entry name" value="PUA_sf"/>
</dbReference>
<dbReference type="CDD" id="cd21157">
    <property type="entry name" value="PUA_G5K"/>
    <property type="match status" value="1"/>
</dbReference>
<dbReference type="CDD" id="cd04242">
    <property type="entry name" value="AAK_G5K_ProB"/>
    <property type="match status" value="1"/>
</dbReference>
<dbReference type="Gene3D" id="2.30.130.10">
    <property type="entry name" value="PUA domain"/>
    <property type="match status" value="1"/>
</dbReference>
<dbReference type="SUPFAM" id="SSF88697">
    <property type="entry name" value="PUA domain-like"/>
    <property type="match status" value="1"/>
</dbReference>
<dbReference type="InterPro" id="IPR041739">
    <property type="entry name" value="G5K_ProB"/>
</dbReference>
<dbReference type="Pfam" id="PF01472">
    <property type="entry name" value="PUA"/>
    <property type="match status" value="1"/>
</dbReference>